<dbReference type="EMBL" id="MCGN01000002">
    <property type="protein sequence ID" value="ORZ01444.1"/>
    <property type="molecule type" value="Genomic_DNA"/>
</dbReference>
<evidence type="ECO:0000256" key="2">
    <source>
        <dbReference type="SAM" id="SignalP"/>
    </source>
</evidence>
<organism evidence="3 4">
    <name type="scientific">Syncephalastrum racemosum</name>
    <name type="common">Filamentous fungus</name>
    <dbReference type="NCBI Taxonomy" id="13706"/>
    <lineage>
        <taxon>Eukaryota</taxon>
        <taxon>Fungi</taxon>
        <taxon>Fungi incertae sedis</taxon>
        <taxon>Mucoromycota</taxon>
        <taxon>Mucoromycotina</taxon>
        <taxon>Mucoromycetes</taxon>
        <taxon>Mucorales</taxon>
        <taxon>Syncephalastraceae</taxon>
        <taxon>Syncephalastrum</taxon>
    </lineage>
</organism>
<protein>
    <submittedName>
        <fullName evidence="3">Lactonase, 7-bladed beta-propeller-domain-containing protein</fullName>
    </submittedName>
</protein>
<dbReference type="OMA" id="CPRHFMF"/>
<dbReference type="PANTHER" id="PTHR30344:SF1">
    <property type="entry name" value="6-PHOSPHOGLUCONOLACTONASE"/>
    <property type="match status" value="1"/>
</dbReference>
<dbReference type="SUPFAM" id="SSF51004">
    <property type="entry name" value="C-terminal (heme d1) domain of cytochrome cd1-nitrite reductase"/>
    <property type="match status" value="1"/>
</dbReference>
<gene>
    <name evidence="3" type="ORF">BCR43DRAFT_486945</name>
</gene>
<evidence type="ECO:0000256" key="1">
    <source>
        <dbReference type="ARBA" id="ARBA00005564"/>
    </source>
</evidence>
<dbReference type="InterPro" id="IPR019405">
    <property type="entry name" value="Lactonase_7-beta_prop"/>
</dbReference>
<evidence type="ECO:0000313" key="3">
    <source>
        <dbReference type="EMBL" id="ORZ01444.1"/>
    </source>
</evidence>
<comment type="caution">
    <text evidence="3">The sequence shown here is derived from an EMBL/GenBank/DDBJ whole genome shotgun (WGS) entry which is preliminary data.</text>
</comment>
<dbReference type="STRING" id="13706.A0A1X2HPY4"/>
<keyword evidence="4" id="KW-1185">Reference proteome</keyword>
<feature type="chain" id="PRO_5012733268" evidence="2">
    <location>
        <begin position="19"/>
        <end position="353"/>
    </location>
</feature>
<dbReference type="Proteomes" id="UP000242180">
    <property type="component" value="Unassembled WGS sequence"/>
</dbReference>
<proteinExistence type="inferred from homology"/>
<feature type="signal peptide" evidence="2">
    <location>
        <begin position="1"/>
        <end position="18"/>
    </location>
</feature>
<dbReference type="InterPro" id="IPR015943">
    <property type="entry name" value="WD40/YVTN_repeat-like_dom_sf"/>
</dbReference>
<dbReference type="AlphaFoldDB" id="A0A1X2HPY4"/>
<dbReference type="InterPro" id="IPR050282">
    <property type="entry name" value="Cycloisomerase_2"/>
</dbReference>
<name>A0A1X2HPY4_SYNRA</name>
<evidence type="ECO:0000313" key="4">
    <source>
        <dbReference type="Proteomes" id="UP000242180"/>
    </source>
</evidence>
<dbReference type="PANTHER" id="PTHR30344">
    <property type="entry name" value="6-PHOSPHOGLUCONOLACTONASE-RELATED"/>
    <property type="match status" value="1"/>
</dbReference>
<dbReference type="Gene3D" id="2.130.10.10">
    <property type="entry name" value="YVTN repeat-like/Quinoprotein amine dehydrogenase"/>
    <property type="match status" value="1"/>
</dbReference>
<dbReference type="Pfam" id="PF10282">
    <property type="entry name" value="Lactonase"/>
    <property type="match status" value="1"/>
</dbReference>
<dbReference type="GO" id="GO:0017057">
    <property type="term" value="F:6-phosphogluconolactonase activity"/>
    <property type="evidence" value="ECO:0007669"/>
    <property type="project" value="TreeGrafter"/>
</dbReference>
<dbReference type="InParanoid" id="A0A1X2HPY4"/>
<accession>A0A1X2HPY4</accession>
<sequence length="353" mass="38186">MKISAITVLGGFISAAAAAVIDTAASRASSSMIPIFVSGYTDKGGKGIYSYSFENGNLTGGRLIAESDSPSWILVDHNTIYATNEVSEGYVTTLEKQGENWTVVDKTSSGGSGPVQLALQKQKQTLWAANYNDGTVGALDLKKNKTQAYQPPKSASMGVPDRQESPHAHSVLLVEDDKLVGTCDLGSDTVYMRDTRSREIVHSYTFKNGTGPRHLAATPDHVYVLSELTNQVFVLSKDLKELKQTLDALPSDFTGEDTGGEIVIHRDFLYASLRGYDGIATFRIGADGLLSLVGHDSCGGNHPRHFSTHGDYMIVANMNSNNLVVFKILSNGRIEKLQSIEHPQPTCVQWGRA</sequence>
<dbReference type="InterPro" id="IPR011048">
    <property type="entry name" value="Haem_d1_sf"/>
</dbReference>
<comment type="similarity">
    <text evidence="1">Belongs to the cycloisomerase 2 family.</text>
</comment>
<reference evidence="3 4" key="1">
    <citation type="submission" date="2016-07" db="EMBL/GenBank/DDBJ databases">
        <title>Pervasive Adenine N6-methylation of Active Genes in Fungi.</title>
        <authorList>
            <consortium name="DOE Joint Genome Institute"/>
            <person name="Mondo S.J."/>
            <person name="Dannebaum R.O."/>
            <person name="Kuo R.C."/>
            <person name="Labutti K."/>
            <person name="Haridas S."/>
            <person name="Kuo A."/>
            <person name="Salamov A."/>
            <person name="Ahrendt S.R."/>
            <person name="Lipzen A."/>
            <person name="Sullivan W."/>
            <person name="Andreopoulos W.B."/>
            <person name="Clum A."/>
            <person name="Lindquist E."/>
            <person name="Daum C."/>
            <person name="Ramamoorthy G.K."/>
            <person name="Gryganskyi A."/>
            <person name="Culley D."/>
            <person name="Magnuson J.K."/>
            <person name="James T.Y."/>
            <person name="O'Malley M.A."/>
            <person name="Stajich J.E."/>
            <person name="Spatafora J.W."/>
            <person name="Visel A."/>
            <person name="Grigoriev I.V."/>
        </authorList>
    </citation>
    <scope>NUCLEOTIDE SEQUENCE [LARGE SCALE GENOMIC DNA]</scope>
    <source>
        <strain evidence="3 4">NRRL 2496</strain>
    </source>
</reference>
<dbReference type="OrthoDB" id="9972196at2759"/>
<keyword evidence="2" id="KW-0732">Signal</keyword>